<dbReference type="PANTHER" id="PTHR43591:SF105">
    <property type="entry name" value="METHYLTRANSFERASE DOMAIN-CONTAINING PROTEIN-RELATED"/>
    <property type="match status" value="1"/>
</dbReference>
<evidence type="ECO:0000313" key="2">
    <source>
        <dbReference type="EMBL" id="KAF2826798.1"/>
    </source>
</evidence>
<sequence>MATNNPNEEDRLSAASDELEVGDTAPLEPDTNNDDSDFDDGDSAIESLASSTASIREDLIKEIKLHGRGYTGYMEAKYLLPMDEEERERCDFQHHIVWLTINQKLNLAPLKHINRVLDAGCGTGIWAIDFADAHPETEVIGVDLAPVQPHNVPPNLNFEIDDLEQDWTFSRKFDYIHSQMMCGAFKDWPRYIKQCYEFLEPNGYFELQDLDVVIRCDDGSMPSNSTIVRWHNYMHDGANKAGFPLDQIPKVEGMMRDAGFVDIVAIPTKWPINTWPKDKRFKEIGKWVSENFNWGAESMTLAIYTNFLGWSIDEVRVFAAAFRADLRNKKLHAYWNFWVIYGRKPE</sequence>
<dbReference type="Proteomes" id="UP000799424">
    <property type="component" value="Unassembled WGS sequence"/>
</dbReference>
<keyword evidence="2" id="KW-0808">Transferase</keyword>
<dbReference type="AlphaFoldDB" id="A0A6A7A1P4"/>
<gene>
    <name evidence="2" type="ORF">CC86DRAFT_369954</name>
</gene>
<accession>A0A6A7A1P4</accession>
<dbReference type="EMBL" id="MU006225">
    <property type="protein sequence ID" value="KAF2826798.1"/>
    <property type="molecule type" value="Genomic_DNA"/>
</dbReference>
<dbReference type="CDD" id="cd02440">
    <property type="entry name" value="AdoMet_MTases"/>
    <property type="match status" value="1"/>
</dbReference>
<evidence type="ECO:0000256" key="1">
    <source>
        <dbReference type="SAM" id="MobiDB-lite"/>
    </source>
</evidence>
<dbReference type="GO" id="GO:0008168">
    <property type="term" value="F:methyltransferase activity"/>
    <property type="evidence" value="ECO:0007669"/>
    <property type="project" value="UniProtKB-KW"/>
</dbReference>
<dbReference type="Gene3D" id="3.40.50.150">
    <property type="entry name" value="Vaccinia Virus protein VP39"/>
    <property type="match status" value="1"/>
</dbReference>
<dbReference type="GO" id="GO:0032259">
    <property type="term" value="P:methylation"/>
    <property type="evidence" value="ECO:0007669"/>
    <property type="project" value="UniProtKB-KW"/>
</dbReference>
<keyword evidence="3" id="KW-1185">Reference proteome</keyword>
<organism evidence="2 3">
    <name type="scientific">Ophiobolus disseminans</name>
    <dbReference type="NCBI Taxonomy" id="1469910"/>
    <lineage>
        <taxon>Eukaryota</taxon>
        <taxon>Fungi</taxon>
        <taxon>Dikarya</taxon>
        <taxon>Ascomycota</taxon>
        <taxon>Pezizomycotina</taxon>
        <taxon>Dothideomycetes</taxon>
        <taxon>Pleosporomycetidae</taxon>
        <taxon>Pleosporales</taxon>
        <taxon>Pleosporineae</taxon>
        <taxon>Phaeosphaeriaceae</taxon>
        <taxon>Ophiobolus</taxon>
    </lineage>
</organism>
<dbReference type="PANTHER" id="PTHR43591">
    <property type="entry name" value="METHYLTRANSFERASE"/>
    <property type="match status" value="1"/>
</dbReference>
<keyword evidence="2" id="KW-0489">Methyltransferase</keyword>
<name>A0A6A7A1P4_9PLEO</name>
<reference evidence="2" key="1">
    <citation type="journal article" date="2020" name="Stud. Mycol.">
        <title>101 Dothideomycetes genomes: a test case for predicting lifestyles and emergence of pathogens.</title>
        <authorList>
            <person name="Haridas S."/>
            <person name="Albert R."/>
            <person name="Binder M."/>
            <person name="Bloem J."/>
            <person name="Labutti K."/>
            <person name="Salamov A."/>
            <person name="Andreopoulos B."/>
            <person name="Baker S."/>
            <person name="Barry K."/>
            <person name="Bills G."/>
            <person name="Bluhm B."/>
            <person name="Cannon C."/>
            <person name="Castanera R."/>
            <person name="Culley D."/>
            <person name="Daum C."/>
            <person name="Ezra D."/>
            <person name="Gonzalez J."/>
            <person name="Henrissat B."/>
            <person name="Kuo A."/>
            <person name="Liang C."/>
            <person name="Lipzen A."/>
            <person name="Lutzoni F."/>
            <person name="Magnuson J."/>
            <person name="Mondo S."/>
            <person name="Nolan M."/>
            <person name="Ohm R."/>
            <person name="Pangilinan J."/>
            <person name="Park H.-J."/>
            <person name="Ramirez L."/>
            <person name="Alfaro M."/>
            <person name="Sun H."/>
            <person name="Tritt A."/>
            <person name="Yoshinaga Y."/>
            <person name="Zwiers L.-H."/>
            <person name="Turgeon B."/>
            <person name="Goodwin S."/>
            <person name="Spatafora J."/>
            <person name="Crous P."/>
            <person name="Grigoriev I."/>
        </authorList>
    </citation>
    <scope>NUCLEOTIDE SEQUENCE</scope>
    <source>
        <strain evidence="2">CBS 113818</strain>
    </source>
</reference>
<feature type="region of interest" description="Disordered" evidence="1">
    <location>
        <begin position="1"/>
        <end position="42"/>
    </location>
</feature>
<proteinExistence type="predicted"/>
<dbReference type="SUPFAM" id="SSF53335">
    <property type="entry name" value="S-adenosyl-L-methionine-dependent methyltransferases"/>
    <property type="match status" value="1"/>
</dbReference>
<dbReference type="InterPro" id="IPR029063">
    <property type="entry name" value="SAM-dependent_MTases_sf"/>
</dbReference>
<protein>
    <submittedName>
        <fullName evidence="2">S-adenosyl-L-methionine-dependent methyltransferase</fullName>
    </submittedName>
</protein>
<feature type="compositionally biased region" description="Acidic residues" evidence="1">
    <location>
        <begin position="31"/>
        <end position="42"/>
    </location>
</feature>
<dbReference type="OrthoDB" id="2013972at2759"/>
<dbReference type="Pfam" id="PF13489">
    <property type="entry name" value="Methyltransf_23"/>
    <property type="match status" value="1"/>
</dbReference>
<evidence type="ECO:0000313" key="3">
    <source>
        <dbReference type="Proteomes" id="UP000799424"/>
    </source>
</evidence>